<protein>
    <submittedName>
        <fullName evidence="2">Uncharacterized protein</fullName>
    </submittedName>
</protein>
<name>A0ABV5ZZF5_9PSEU</name>
<evidence type="ECO:0000313" key="2">
    <source>
        <dbReference type="EMBL" id="MFB9906293.1"/>
    </source>
</evidence>
<sequence length="93" mass="10394">MSAFPLRKPTDLVFRSTPRHSPDGLTESSINRLLREVYEELDHAPPPAPTTALLDDSAAERRERRIMQRRLGATVRVLRVHRTAPVPAGTEAA</sequence>
<dbReference type="RefSeq" id="WP_377854354.1">
    <property type="nucleotide sequence ID" value="NZ_JBHLZU010000018.1"/>
</dbReference>
<gene>
    <name evidence="2" type="ORF">ACFFQA_20340</name>
</gene>
<feature type="region of interest" description="Disordered" evidence="1">
    <location>
        <begin position="1"/>
        <end position="26"/>
    </location>
</feature>
<proteinExistence type="predicted"/>
<dbReference type="EMBL" id="JBHLZU010000018">
    <property type="protein sequence ID" value="MFB9906293.1"/>
    <property type="molecule type" value="Genomic_DNA"/>
</dbReference>
<evidence type="ECO:0000256" key="1">
    <source>
        <dbReference type="SAM" id="MobiDB-lite"/>
    </source>
</evidence>
<reference evidence="2 3" key="1">
    <citation type="submission" date="2024-09" db="EMBL/GenBank/DDBJ databases">
        <authorList>
            <person name="Sun Q."/>
            <person name="Mori K."/>
        </authorList>
    </citation>
    <scope>NUCLEOTIDE SEQUENCE [LARGE SCALE GENOMIC DNA]</scope>
    <source>
        <strain evidence="2 3">TBRC 7907</strain>
    </source>
</reference>
<dbReference type="Proteomes" id="UP001589693">
    <property type="component" value="Unassembled WGS sequence"/>
</dbReference>
<organism evidence="2 3">
    <name type="scientific">Allokutzneria oryzae</name>
    <dbReference type="NCBI Taxonomy" id="1378989"/>
    <lineage>
        <taxon>Bacteria</taxon>
        <taxon>Bacillati</taxon>
        <taxon>Actinomycetota</taxon>
        <taxon>Actinomycetes</taxon>
        <taxon>Pseudonocardiales</taxon>
        <taxon>Pseudonocardiaceae</taxon>
        <taxon>Allokutzneria</taxon>
    </lineage>
</organism>
<comment type="caution">
    <text evidence="2">The sequence shown here is derived from an EMBL/GenBank/DDBJ whole genome shotgun (WGS) entry which is preliminary data.</text>
</comment>
<accession>A0ABV5ZZF5</accession>
<evidence type="ECO:0000313" key="3">
    <source>
        <dbReference type="Proteomes" id="UP001589693"/>
    </source>
</evidence>
<keyword evidence="3" id="KW-1185">Reference proteome</keyword>